<reference evidence="2 3" key="1">
    <citation type="submission" date="2019-05" db="EMBL/GenBank/DDBJ databases">
        <title>Another draft genome of Portunus trituberculatus and its Hox gene families provides insights of decapod evolution.</title>
        <authorList>
            <person name="Jeong J.-H."/>
            <person name="Song I."/>
            <person name="Kim S."/>
            <person name="Choi T."/>
            <person name="Kim D."/>
            <person name="Ryu S."/>
            <person name="Kim W."/>
        </authorList>
    </citation>
    <scope>NUCLEOTIDE SEQUENCE [LARGE SCALE GENOMIC DNA]</scope>
    <source>
        <tissue evidence="2">Muscle</tissue>
    </source>
</reference>
<sequence>MALHLPTAAAHLPQVHKGHLLTIAPLRKTEEEEQQQHQERLRSQSPTPRTRKKRQKKGAEPRQP</sequence>
<feature type="compositionally biased region" description="Low complexity" evidence="1">
    <location>
        <begin position="1"/>
        <end position="13"/>
    </location>
</feature>
<evidence type="ECO:0000313" key="2">
    <source>
        <dbReference type="EMBL" id="MPD02745.1"/>
    </source>
</evidence>
<evidence type="ECO:0000313" key="3">
    <source>
        <dbReference type="Proteomes" id="UP000324222"/>
    </source>
</evidence>
<proteinExistence type="predicted"/>
<keyword evidence="3" id="KW-1185">Reference proteome</keyword>
<gene>
    <name evidence="2" type="ORF">E2C01_098347</name>
</gene>
<feature type="compositionally biased region" description="Basic and acidic residues" evidence="1">
    <location>
        <begin position="27"/>
        <end position="42"/>
    </location>
</feature>
<feature type="region of interest" description="Disordered" evidence="1">
    <location>
        <begin position="1"/>
        <end position="64"/>
    </location>
</feature>
<dbReference type="EMBL" id="VSRR010132922">
    <property type="protein sequence ID" value="MPD02745.1"/>
    <property type="molecule type" value="Genomic_DNA"/>
</dbReference>
<dbReference type="Proteomes" id="UP000324222">
    <property type="component" value="Unassembled WGS sequence"/>
</dbReference>
<evidence type="ECO:0000256" key="1">
    <source>
        <dbReference type="SAM" id="MobiDB-lite"/>
    </source>
</evidence>
<protein>
    <submittedName>
        <fullName evidence="2">Uncharacterized protein</fullName>
    </submittedName>
</protein>
<comment type="caution">
    <text evidence="2">The sequence shown here is derived from an EMBL/GenBank/DDBJ whole genome shotgun (WGS) entry which is preliminary data.</text>
</comment>
<accession>A0A5B7KDZ1</accession>
<name>A0A5B7KDZ1_PORTR</name>
<dbReference type="AlphaFoldDB" id="A0A5B7KDZ1"/>
<organism evidence="2 3">
    <name type="scientific">Portunus trituberculatus</name>
    <name type="common">Swimming crab</name>
    <name type="synonym">Neptunus trituberculatus</name>
    <dbReference type="NCBI Taxonomy" id="210409"/>
    <lineage>
        <taxon>Eukaryota</taxon>
        <taxon>Metazoa</taxon>
        <taxon>Ecdysozoa</taxon>
        <taxon>Arthropoda</taxon>
        <taxon>Crustacea</taxon>
        <taxon>Multicrustacea</taxon>
        <taxon>Malacostraca</taxon>
        <taxon>Eumalacostraca</taxon>
        <taxon>Eucarida</taxon>
        <taxon>Decapoda</taxon>
        <taxon>Pleocyemata</taxon>
        <taxon>Brachyura</taxon>
        <taxon>Eubrachyura</taxon>
        <taxon>Portunoidea</taxon>
        <taxon>Portunidae</taxon>
        <taxon>Portuninae</taxon>
        <taxon>Portunus</taxon>
    </lineage>
</organism>